<dbReference type="PANTHER" id="PTHR27007">
    <property type="match status" value="1"/>
</dbReference>
<dbReference type="OrthoDB" id="8891264at2759"/>
<dbReference type="InterPro" id="IPR011009">
    <property type="entry name" value="Kinase-like_dom_sf"/>
</dbReference>
<dbReference type="InterPro" id="IPR001245">
    <property type="entry name" value="Ser-Thr/Tyr_kinase_cat_dom"/>
</dbReference>
<accession>A0A9D4ZLR3</accession>
<evidence type="ECO:0000259" key="4">
    <source>
        <dbReference type="PROSITE" id="PS50011"/>
    </source>
</evidence>
<evidence type="ECO:0000313" key="6">
    <source>
        <dbReference type="Proteomes" id="UP000886520"/>
    </source>
</evidence>
<dbReference type="InterPro" id="IPR050528">
    <property type="entry name" value="L-type_Lectin-RKs"/>
</dbReference>
<protein>
    <recommendedName>
        <fullName evidence="4">Protein kinase domain-containing protein</fullName>
    </recommendedName>
</protein>
<reference evidence="5" key="1">
    <citation type="submission" date="2021-01" db="EMBL/GenBank/DDBJ databases">
        <title>Adiantum capillus-veneris genome.</title>
        <authorList>
            <person name="Fang Y."/>
            <person name="Liao Q."/>
        </authorList>
    </citation>
    <scope>NUCLEOTIDE SEQUENCE</scope>
    <source>
        <strain evidence="5">H3</strain>
        <tissue evidence="5">Leaf</tissue>
    </source>
</reference>
<keyword evidence="6" id="KW-1185">Reference proteome</keyword>
<dbReference type="GO" id="GO:0051707">
    <property type="term" value="P:response to other organism"/>
    <property type="evidence" value="ECO:0007669"/>
    <property type="project" value="UniProtKB-ARBA"/>
</dbReference>
<keyword evidence="2" id="KW-0067">ATP-binding</keyword>
<evidence type="ECO:0000256" key="1">
    <source>
        <dbReference type="ARBA" id="ARBA00022741"/>
    </source>
</evidence>
<evidence type="ECO:0000256" key="2">
    <source>
        <dbReference type="ARBA" id="ARBA00022840"/>
    </source>
</evidence>
<keyword evidence="3" id="KW-1133">Transmembrane helix</keyword>
<dbReference type="EMBL" id="JABFUD020000006">
    <property type="protein sequence ID" value="KAI5078457.1"/>
    <property type="molecule type" value="Genomic_DNA"/>
</dbReference>
<keyword evidence="3" id="KW-0472">Membrane</keyword>
<evidence type="ECO:0000256" key="3">
    <source>
        <dbReference type="SAM" id="Phobius"/>
    </source>
</evidence>
<feature type="domain" description="Protein kinase" evidence="4">
    <location>
        <begin position="98"/>
        <end position="187"/>
    </location>
</feature>
<dbReference type="InterPro" id="IPR000719">
    <property type="entry name" value="Prot_kinase_dom"/>
</dbReference>
<dbReference type="AlphaFoldDB" id="A0A9D4ZLR3"/>
<dbReference type="PROSITE" id="PS50011">
    <property type="entry name" value="PROTEIN_KINASE_DOM"/>
    <property type="match status" value="1"/>
</dbReference>
<keyword evidence="1" id="KW-0547">Nucleotide-binding</keyword>
<dbReference type="Proteomes" id="UP000886520">
    <property type="component" value="Chromosome 6"/>
</dbReference>
<dbReference type="GO" id="GO:0005524">
    <property type="term" value="F:ATP binding"/>
    <property type="evidence" value="ECO:0007669"/>
    <property type="project" value="UniProtKB-KW"/>
</dbReference>
<organism evidence="5 6">
    <name type="scientific">Adiantum capillus-veneris</name>
    <name type="common">Maidenhair fern</name>
    <dbReference type="NCBI Taxonomy" id="13818"/>
    <lineage>
        <taxon>Eukaryota</taxon>
        <taxon>Viridiplantae</taxon>
        <taxon>Streptophyta</taxon>
        <taxon>Embryophyta</taxon>
        <taxon>Tracheophyta</taxon>
        <taxon>Polypodiopsida</taxon>
        <taxon>Polypodiidae</taxon>
        <taxon>Polypodiales</taxon>
        <taxon>Pteridineae</taxon>
        <taxon>Pteridaceae</taxon>
        <taxon>Vittarioideae</taxon>
        <taxon>Adiantum</taxon>
    </lineage>
</organism>
<feature type="transmembrane region" description="Helical" evidence="3">
    <location>
        <begin position="43"/>
        <end position="60"/>
    </location>
</feature>
<comment type="caution">
    <text evidence="5">The sequence shown here is derived from an EMBL/GenBank/DDBJ whole genome shotgun (WGS) entry which is preliminary data.</text>
</comment>
<proteinExistence type="predicted"/>
<gene>
    <name evidence="5" type="ORF">GOP47_0006128</name>
</gene>
<dbReference type="Gene3D" id="3.30.200.20">
    <property type="entry name" value="Phosphorylase Kinase, domain 1"/>
    <property type="match status" value="1"/>
</dbReference>
<evidence type="ECO:0000313" key="5">
    <source>
        <dbReference type="EMBL" id="KAI5078457.1"/>
    </source>
</evidence>
<dbReference type="Pfam" id="PF07714">
    <property type="entry name" value="PK_Tyr_Ser-Thr"/>
    <property type="match status" value="1"/>
</dbReference>
<dbReference type="GO" id="GO:0004672">
    <property type="term" value="F:protein kinase activity"/>
    <property type="evidence" value="ECO:0007669"/>
    <property type="project" value="InterPro"/>
</dbReference>
<name>A0A9D4ZLR3_ADICA</name>
<keyword evidence="3" id="KW-0812">Transmembrane</keyword>
<sequence>MANVSSASTNSSRAGQYDLVDRRITLACNCNIISPPSSRRNSLTALVLLILVMVLALLLTHRRNQIRRRASAAARVENAIQTARPFRYKELRKATNGFDERKKVDEGGYGSVYRGILADGSVVAVKKLRQSLTLEAQYCAEASIIRKVRHRYLLQLQGWCYEDGQEALLVSANMGKGSLDGYLFDTS</sequence>
<dbReference type="SUPFAM" id="SSF56112">
    <property type="entry name" value="Protein kinase-like (PK-like)"/>
    <property type="match status" value="1"/>
</dbReference>